<dbReference type="eggNOG" id="COG3858">
    <property type="taxonomic scope" value="Bacteria"/>
</dbReference>
<dbReference type="InterPro" id="IPR017853">
    <property type="entry name" value="GH"/>
</dbReference>
<feature type="domain" description="LysM" evidence="4">
    <location>
        <begin position="76"/>
        <end position="119"/>
    </location>
</feature>
<keyword evidence="7" id="KW-1185">Reference proteome</keyword>
<dbReference type="GO" id="GO:0016798">
    <property type="term" value="F:hydrolase activity, acting on glycosyl bonds"/>
    <property type="evidence" value="ECO:0007669"/>
    <property type="project" value="UniProtKB-KW"/>
</dbReference>
<dbReference type="InterPro" id="IPR041704">
    <property type="entry name" value="CFLE_GH18"/>
</dbReference>
<dbReference type="GO" id="GO:0012505">
    <property type="term" value="C:endomembrane system"/>
    <property type="evidence" value="ECO:0007669"/>
    <property type="project" value="TreeGrafter"/>
</dbReference>
<dbReference type="Pfam" id="PF01476">
    <property type="entry name" value="LysM"/>
    <property type="match status" value="2"/>
</dbReference>
<feature type="domain" description="GH18" evidence="5">
    <location>
        <begin position="127"/>
        <end position="445"/>
    </location>
</feature>
<dbReference type="InterPro" id="IPR001223">
    <property type="entry name" value="Glyco_hydro18_cat"/>
</dbReference>
<dbReference type="GO" id="GO:0008061">
    <property type="term" value="F:chitin binding"/>
    <property type="evidence" value="ECO:0007669"/>
    <property type="project" value="InterPro"/>
</dbReference>
<dbReference type="Pfam" id="PF00704">
    <property type="entry name" value="Glyco_hydro_18"/>
    <property type="match status" value="1"/>
</dbReference>
<dbReference type="PANTHER" id="PTHR46066:SF2">
    <property type="entry name" value="CHITINASE DOMAIN-CONTAINING PROTEIN 1"/>
    <property type="match status" value="1"/>
</dbReference>
<evidence type="ECO:0000256" key="2">
    <source>
        <dbReference type="ARBA" id="ARBA00023295"/>
    </source>
</evidence>
<dbReference type="eggNOG" id="COG1388">
    <property type="taxonomic scope" value="Bacteria"/>
</dbReference>
<dbReference type="CDD" id="cd02874">
    <property type="entry name" value="GH18_CFLE_spore_hydrolase"/>
    <property type="match status" value="1"/>
</dbReference>
<accession>A0A0A3IB74</accession>
<protein>
    <submittedName>
        <fullName evidence="6">Glycoside hydrolase</fullName>
    </submittedName>
</protein>
<feature type="signal peptide" evidence="3">
    <location>
        <begin position="1"/>
        <end position="23"/>
    </location>
</feature>
<dbReference type="Gene3D" id="3.20.20.80">
    <property type="entry name" value="Glycosidases"/>
    <property type="match status" value="1"/>
</dbReference>
<dbReference type="SUPFAM" id="SSF54106">
    <property type="entry name" value="LysM domain"/>
    <property type="match status" value="2"/>
</dbReference>
<dbReference type="RefSeq" id="WP_036182924.1">
    <property type="nucleotide sequence ID" value="NZ_AVDA01000003.1"/>
</dbReference>
<keyword evidence="1 6" id="KW-0378">Hydrolase</keyword>
<dbReference type="Gene3D" id="3.10.350.10">
    <property type="entry name" value="LysM domain"/>
    <property type="match status" value="2"/>
</dbReference>
<evidence type="ECO:0000256" key="1">
    <source>
        <dbReference type="ARBA" id="ARBA00022801"/>
    </source>
</evidence>
<evidence type="ECO:0000256" key="3">
    <source>
        <dbReference type="SAM" id="SignalP"/>
    </source>
</evidence>
<dbReference type="InterPro" id="IPR029070">
    <property type="entry name" value="Chitinase_insertion_sf"/>
</dbReference>
<evidence type="ECO:0000313" key="6">
    <source>
        <dbReference type="EMBL" id="KGR80068.1"/>
    </source>
</evidence>
<dbReference type="Gene3D" id="3.10.50.10">
    <property type="match status" value="1"/>
</dbReference>
<dbReference type="AlphaFoldDB" id="A0A0A3IB74"/>
<dbReference type="SMART" id="SM00636">
    <property type="entry name" value="Glyco_18"/>
    <property type="match status" value="1"/>
</dbReference>
<dbReference type="InterPro" id="IPR036779">
    <property type="entry name" value="LysM_dom_sf"/>
</dbReference>
<dbReference type="PANTHER" id="PTHR46066">
    <property type="entry name" value="CHITINASE DOMAIN-CONTAINING PROTEIN 1 FAMILY MEMBER"/>
    <property type="match status" value="1"/>
</dbReference>
<reference evidence="6 7" key="1">
    <citation type="submission" date="2014-02" db="EMBL/GenBank/DDBJ databases">
        <title>Draft genome sequence of Lysinibacillus manganicus DSM 26584T.</title>
        <authorList>
            <person name="Zhang F."/>
            <person name="Wang G."/>
            <person name="Zhang L."/>
        </authorList>
    </citation>
    <scope>NUCLEOTIDE SEQUENCE [LARGE SCALE GENOMIC DNA]</scope>
    <source>
        <strain evidence="6 7">DSM 26584</strain>
    </source>
</reference>
<sequence>MFKKCLFLLVFSFTLLIAIPTPAISYAQVIHKVKYGDSLSKISDQYGLNLAELATLNGLKDNSQLVLGQAILIPGSTYIVQPKDSIWEIANRHVISEQKLMSHNNLKSRIIIPGQKLDIPRHAKTNIWAGTYFVPKDKDRNAWMLDHFQNSLSSIFVFEYRPDSQGNIIQVNENEAHTLAWKKDLPPYATLTNLSEKGFDTELTHQVISNSTIRKKLIENIYFLLDSHDYKGVVVDFELVQTEDRENLNQFVKELTQRLHPKGMEVMIAVPPKEGDYVPDYSSAYDYKTLGQYVDRIFLMTYNWHWPGGPSGPISPIDKVRATLDYAVSVVPRSKLMLGIPQYAYDWTIKEKDRVGTAYSTQHAIDLYTRYESEIHYDEIAATPWFRYVDEEGTLHEVWFEDPRSLLAKFRLVHEYGLGGMGCWHLGITMPQTEEIILEEFNVIK</sequence>
<keyword evidence="2" id="KW-0326">Glycosidase</keyword>
<dbReference type="GO" id="GO:0070492">
    <property type="term" value="F:oligosaccharide binding"/>
    <property type="evidence" value="ECO:0007669"/>
    <property type="project" value="TreeGrafter"/>
</dbReference>
<dbReference type="PROSITE" id="PS51910">
    <property type="entry name" value="GH18_2"/>
    <property type="match status" value="1"/>
</dbReference>
<dbReference type="SUPFAM" id="SSF51445">
    <property type="entry name" value="(Trans)glycosidases"/>
    <property type="match status" value="1"/>
</dbReference>
<feature type="chain" id="PRO_5002001627" evidence="3">
    <location>
        <begin position="24"/>
        <end position="445"/>
    </location>
</feature>
<evidence type="ECO:0000313" key="7">
    <source>
        <dbReference type="Proteomes" id="UP000030416"/>
    </source>
</evidence>
<dbReference type="InterPro" id="IPR011583">
    <property type="entry name" value="Chitinase_II/V-like_cat"/>
</dbReference>
<dbReference type="STRING" id="1384049.CD29_03725"/>
<organism evidence="6 7">
    <name type="scientific">Ureibacillus manganicus DSM 26584</name>
    <dbReference type="NCBI Taxonomy" id="1384049"/>
    <lineage>
        <taxon>Bacteria</taxon>
        <taxon>Bacillati</taxon>
        <taxon>Bacillota</taxon>
        <taxon>Bacilli</taxon>
        <taxon>Bacillales</taxon>
        <taxon>Caryophanaceae</taxon>
        <taxon>Ureibacillus</taxon>
    </lineage>
</organism>
<feature type="domain" description="LysM" evidence="4">
    <location>
        <begin position="29"/>
        <end position="73"/>
    </location>
</feature>
<keyword evidence="3" id="KW-0732">Signal</keyword>
<proteinExistence type="predicted"/>
<dbReference type="InterPro" id="IPR018392">
    <property type="entry name" value="LysM"/>
</dbReference>
<evidence type="ECO:0000259" key="5">
    <source>
        <dbReference type="PROSITE" id="PS51910"/>
    </source>
</evidence>
<dbReference type="EMBL" id="JPVN01000003">
    <property type="protein sequence ID" value="KGR80068.1"/>
    <property type="molecule type" value="Genomic_DNA"/>
</dbReference>
<dbReference type="SMART" id="SM00257">
    <property type="entry name" value="LysM"/>
    <property type="match status" value="2"/>
</dbReference>
<name>A0A0A3IB74_9BACL</name>
<comment type="caution">
    <text evidence="6">The sequence shown here is derived from an EMBL/GenBank/DDBJ whole genome shotgun (WGS) entry which is preliminary data.</text>
</comment>
<dbReference type="Proteomes" id="UP000030416">
    <property type="component" value="Unassembled WGS sequence"/>
</dbReference>
<dbReference type="CDD" id="cd00118">
    <property type="entry name" value="LysM"/>
    <property type="match status" value="2"/>
</dbReference>
<evidence type="ECO:0000259" key="4">
    <source>
        <dbReference type="PROSITE" id="PS51782"/>
    </source>
</evidence>
<dbReference type="GO" id="GO:0005975">
    <property type="term" value="P:carbohydrate metabolic process"/>
    <property type="evidence" value="ECO:0007669"/>
    <property type="project" value="InterPro"/>
</dbReference>
<gene>
    <name evidence="6" type="ORF">CD29_03725</name>
</gene>
<dbReference type="OrthoDB" id="9769314at2"/>
<dbReference type="PROSITE" id="PS51782">
    <property type="entry name" value="LYSM"/>
    <property type="match status" value="2"/>
</dbReference>